<feature type="non-terminal residue" evidence="7">
    <location>
        <position position="1"/>
    </location>
</feature>
<dbReference type="Gene3D" id="2.10.25.10">
    <property type="entry name" value="Laminin"/>
    <property type="match status" value="1"/>
</dbReference>
<proteinExistence type="predicted"/>
<keyword evidence="3" id="KW-0732">Signal</keyword>
<evidence type="ECO:0000256" key="2">
    <source>
        <dbReference type="ARBA" id="ARBA00022525"/>
    </source>
</evidence>
<keyword evidence="2" id="KW-0964">Secreted</keyword>
<dbReference type="GO" id="GO:0005576">
    <property type="term" value="C:extracellular region"/>
    <property type="evidence" value="ECO:0007669"/>
    <property type="project" value="UniProtKB-SubCell"/>
</dbReference>
<feature type="domain" description="Fibrillin 1 unique N-terminal" evidence="6">
    <location>
        <begin position="74"/>
        <end position="100"/>
    </location>
</feature>
<organism evidence="7">
    <name type="scientific">Homalodisca liturata</name>
    <dbReference type="NCBI Taxonomy" id="320908"/>
    <lineage>
        <taxon>Eukaryota</taxon>
        <taxon>Metazoa</taxon>
        <taxon>Ecdysozoa</taxon>
        <taxon>Arthropoda</taxon>
        <taxon>Hexapoda</taxon>
        <taxon>Insecta</taxon>
        <taxon>Pterygota</taxon>
        <taxon>Neoptera</taxon>
        <taxon>Paraneoptera</taxon>
        <taxon>Hemiptera</taxon>
        <taxon>Auchenorrhyncha</taxon>
        <taxon>Membracoidea</taxon>
        <taxon>Cicadellidae</taxon>
        <taxon>Cicadellinae</taxon>
        <taxon>Proconiini</taxon>
        <taxon>Homalodisca</taxon>
    </lineage>
</organism>
<evidence type="ECO:0000256" key="3">
    <source>
        <dbReference type="ARBA" id="ARBA00022729"/>
    </source>
</evidence>
<protein>
    <recommendedName>
        <fullName evidence="6">Fibrillin 1 unique N-terminal domain-containing protein</fullName>
    </recommendedName>
</protein>
<evidence type="ECO:0000256" key="5">
    <source>
        <dbReference type="SAM" id="MobiDB-lite"/>
    </source>
</evidence>
<dbReference type="InterPro" id="IPR052080">
    <property type="entry name" value="vWF_C/EGF_Fibrillin"/>
</dbReference>
<dbReference type="Pfam" id="PF18193">
    <property type="entry name" value="Fibrillin_U_N"/>
    <property type="match status" value="1"/>
</dbReference>
<dbReference type="InterPro" id="IPR040872">
    <property type="entry name" value="Fibrillin_U_N"/>
</dbReference>
<accession>A0A1B6HE39</accession>
<feature type="non-terminal residue" evidence="7">
    <location>
        <position position="166"/>
    </location>
</feature>
<evidence type="ECO:0000259" key="6">
    <source>
        <dbReference type="Pfam" id="PF18193"/>
    </source>
</evidence>
<dbReference type="AlphaFoldDB" id="A0A1B6HE39"/>
<dbReference type="EMBL" id="GECU01034770">
    <property type="protein sequence ID" value="JAS72936.1"/>
    <property type="molecule type" value="Transcribed_RNA"/>
</dbReference>
<gene>
    <name evidence="7" type="ORF">g.57380</name>
</gene>
<reference evidence="7" key="1">
    <citation type="submission" date="2015-11" db="EMBL/GenBank/DDBJ databases">
        <title>De novo transcriptome assembly of four potential Pierce s Disease insect vectors from Arizona vineyards.</title>
        <authorList>
            <person name="Tassone E.E."/>
        </authorList>
    </citation>
    <scope>NUCLEOTIDE SEQUENCE</scope>
</reference>
<comment type="subcellular location">
    <subcellularLocation>
        <location evidence="1">Secreted</location>
    </subcellularLocation>
</comment>
<feature type="region of interest" description="Disordered" evidence="5">
    <location>
        <begin position="132"/>
        <end position="166"/>
    </location>
</feature>
<name>A0A1B6HE39_9HEMI</name>
<sequence>IFREHLPRTSCDLYYKQCTPTKACSDYPVIDLAEMAVHLYLLVLFLSVLQGCLGDPAYRNTSDHQPQLTGPVGGPNVCRSRYRNYCCPGWSMKPATGLCIIPVCIRKCGRGRCVKPNVCLCEDGNLQPTCNQKQNGDRGKVNGGNGAPLIQPGSRVNGGESGPRQP</sequence>
<dbReference type="PANTHER" id="PTHR47333">
    <property type="entry name" value="VON WILLEBRAND FACTOR C AND EGF DOMAIN-CONTAINING PROTEIN"/>
    <property type="match status" value="1"/>
</dbReference>
<evidence type="ECO:0000256" key="4">
    <source>
        <dbReference type="ARBA" id="ARBA00023180"/>
    </source>
</evidence>
<dbReference type="PANTHER" id="PTHR47333:SF4">
    <property type="entry name" value="EGF-LIKE DOMAIN-CONTAINING PROTEIN"/>
    <property type="match status" value="1"/>
</dbReference>
<evidence type="ECO:0000313" key="7">
    <source>
        <dbReference type="EMBL" id="JAS72936.1"/>
    </source>
</evidence>
<keyword evidence="4" id="KW-0325">Glycoprotein</keyword>
<evidence type="ECO:0000256" key="1">
    <source>
        <dbReference type="ARBA" id="ARBA00004613"/>
    </source>
</evidence>